<accession>A0A0E9WUT7</accession>
<reference evidence="1" key="1">
    <citation type="submission" date="2014-11" db="EMBL/GenBank/DDBJ databases">
        <authorList>
            <person name="Amaro Gonzalez C."/>
        </authorList>
    </citation>
    <scope>NUCLEOTIDE SEQUENCE</scope>
</reference>
<sequence>MCTYVCTYFIRSLDPLCKPHILVIPIRWTREWAHSQAQPIIKNTKAIQKL</sequence>
<name>A0A0E9WUT7_ANGAN</name>
<evidence type="ECO:0008006" key="2">
    <source>
        <dbReference type="Google" id="ProtNLM"/>
    </source>
</evidence>
<evidence type="ECO:0000313" key="1">
    <source>
        <dbReference type="EMBL" id="JAH93248.1"/>
    </source>
</evidence>
<reference evidence="1" key="2">
    <citation type="journal article" date="2015" name="Fish Shellfish Immunol.">
        <title>Early steps in the European eel (Anguilla anguilla)-Vibrio vulnificus interaction in the gills: Role of the RtxA13 toxin.</title>
        <authorList>
            <person name="Callol A."/>
            <person name="Pajuelo D."/>
            <person name="Ebbesson L."/>
            <person name="Teles M."/>
            <person name="MacKenzie S."/>
            <person name="Amaro C."/>
        </authorList>
    </citation>
    <scope>NUCLEOTIDE SEQUENCE</scope>
</reference>
<proteinExistence type="predicted"/>
<dbReference type="AlphaFoldDB" id="A0A0E9WUT7"/>
<organism evidence="1">
    <name type="scientific">Anguilla anguilla</name>
    <name type="common">European freshwater eel</name>
    <name type="synonym">Muraena anguilla</name>
    <dbReference type="NCBI Taxonomy" id="7936"/>
    <lineage>
        <taxon>Eukaryota</taxon>
        <taxon>Metazoa</taxon>
        <taxon>Chordata</taxon>
        <taxon>Craniata</taxon>
        <taxon>Vertebrata</taxon>
        <taxon>Euteleostomi</taxon>
        <taxon>Actinopterygii</taxon>
        <taxon>Neopterygii</taxon>
        <taxon>Teleostei</taxon>
        <taxon>Anguilliformes</taxon>
        <taxon>Anguillidae</taxon>
        <taxon>Anguilla</taxon>
    </lineage>
</organism>
<protein>
    <recommendedName>
        <fullName evidence="2">HIT domain-containing protein</fullName>
    </recommendedName>
</protein>
<dbReference type="EMBL" id="GBXM01015329">
    <property type="protein sequence ID" value="JAH93248.1"/>
    <property type="molecule type" value="Transcribed_RNA"/>
</dbReference>